<accession>A0ABR0B457</accession>
<gene>
    <name evidence="1" type="ORF">OUZ56_028543</name>
</gene>
<dbReference type="EMBL" id="JAOYFB010000040">
    <property type="protein sequence ID" value="KAK4036489.1"/>
    <property type="molecule type" value="Genomic_DNA"/>
</dbReference>
<evidence type="ECO:0000313" key="2">
    <source>
        <dbReference type="Proteomes" id="UP001234178"/>
    </source>
</evidence>
<dbReference type="Proteomes" id="UP001234178">
    <property type="component" value="Unassembled WGS sequence"/>
</dbReference>
<proteinExistence type="predicted"/>
<comment type="caution">
    <text evidence="1">The sequence shown here is derived from an EMBL/GenBank/DDBJ whole genome shotgun (WGS) entry which is preliminary data.</text>
</comment>
<keyword evidence="2" id="KW-1185">Reference proteome</keyword>
<protein>
    <submittedName>
        <fullName evidence="1">Uncharacterized protein</fullName>
    </submittedName>
</protein>
<reference evidence="1 2" key="1">
    <citation type="journal article" date="2023" name="Nucleic Acids Res.">
        <title>The hologenome of Daphnia magna reveals possible DNA methylation and microbiome-mediated evolution of the host genome.</title>
        <authorList>
            <person name="Chaturvedi A."/>
            <person name="Li X."/>
            <person name="Dhandapani V."/>
            <person name="Marshall H."/>
            <person name="Kissane S."/>
            <person name="Cuenca-Cambronero M."/>
            <person name="Asole G."/>
            <person name="Calvet F."/>
            <person name="Ruiz-Romero M."/>
            <person name="Marangio P."/>
            <person name="Guigo R."/>
            <person name="Rago D."/>
            <person name="Mirbahai L."/>
            <person name="Eastwood N."/>
            <person name="Colbourne J.K."/>
            <person name="Zhou J."/>
            <person name="Mallon E."/>
            <person name="Orsini L."/>
        </authorList>
    </citation>
    <scope>NUCLEOTIDE SEQUENCE [LARGE SCALE GENOMIC DNA]</scope>
    <source>
        <strain evidence="1">LRV0_1</strain>
    </source>
</reference>
<evidence type="ECO:0000313" key="1">
    <source>
        <dbReference type="EMBL" id="KAK4036489.1"/>
    </source>
</evidence>
<organism evidence="1 2">
    <name type="scientific">Daphnia magna</name>
    <dbReference type="NCBI Taxonomy" id="35525"/>
    <lineage>
        <taxon>Eukaryota</taxon>
        <taxon>Metazoa</taxon>
        <taxon>Ecdysozoa</taxon>
        <taxon>Arthropoda</taxon>
        <taxon>Crustacea</taxon>
        <taxon>Branchiopoda</taxon>
        <taxon>Diplostraca</taxon>
        <taxon>Cladocera</taxon>
        <taxon>Anomopoda</taxon>
        <taxon>Daphniidae</taxon>
        <taxon>Daphnia</taxon>
    </lineage>
</organism>
<name>A0ABR0B457_9CRUS</name>
<sequence>MSLPETLTMSFSSSGLRRSLAMGGGGKGLLAMGTHPMAAARAKGNQAATDAILPAPPPLATLESPMLWGAILIRPMRTGLGLDAQTQPSRPNRWMSFGWIDSMSSCSSLLLLLDPFAATDDAVLIDAHASGPTVSVSFRSAQTHDTDAHAPHNTTAPARWLLLSWKQTHKATNVCAEADGRMDGWMDGLTKENYNTHMKLLLLLPVLAASIGRSLAWLRSVAANPTGRSGNGCVALYWQYPEGAGMQAALAFLFLFLPPFLESKDDVIDSGTLTRVLRFLLPVDRLKRDEQSDEEE</sequence>